<keyword evidence="3" id="KW-1185">Reference proteome</keyword>
<reference evidence="3" key="1">
    <citation type="journal article" date="2019" name="Int. J. Syst. Evol. Microbiol.">
        <title>The Global Catalogue of Microorganisms (GCM) 10K type strain sequencing project: providing services to taxonomists for standard genome sequencing and annotation.</title>
        <authorList>
            <consortium name="The Broad Institute Genomics Platform"/>
            <consortium name="The Broad Institute Genome Sequencing Center for Infectious Disease"/>
            <person name="Wu L."/>
            <person name="Ma J."/>
        </authorList>
    </citation>
    <scope>NUCLEOTIDE SEQUENCE [LARGE SCALE GENOMIC DNA]</scope>
    <source>
        <strain evidence="3">WLHS5</strain>
    </source>
</reference>
<feature type="compositionally biased region" description="Polar residues" evidence="1">
    <location>
        <begin position="94"/>
        <end position="104"/>
    </location>
</feature>
<accession>A0ABW2LSR6</accession>
<sequence length="114" mass="11318">MSSVKDTLKDFVGNVADDAKQAFDELLDRDGADGDSKESGLAAADSVAGAATGAAENAAAVATLPKQIAELTDTVNTLVEALQNIPGAGAVGDTASQAVQTGQKVSRAAGTRKS</sequence>
<evidence type="ECO:0000313" key="3">
    <source>
        <dbReference type="Proteomes" id="UP001596504"/>
    </source>
</evidence>
<feature type="region of interest" description="Disordered" evidence="1">
    <location>
        <begin position="89"/>
        <end position="114"/>
    </location>
</feature>
<gene>
    <name evidence="2" type="ORF">ACFQRI_22670</name>
</gene>
<comment type="caution">
    <text evidence="2">The sequence shown here is derived from an EMBL/GenBank/DDBJ whole genome shotgun (WGS) entry which is preliminary data.</text>
</comment>
<dbReference type="Proteomes" id="UP001596504">
    <property type="component" value="Unassembled WGS sequence"/>
</dbReference>
<dbReference type="EMBL" id="JBHTCJ010000014">
    <property type="protein sequence ID" value="MFC7344222.1"/>
    <property type="molecule type" value="Genomic_DNA"/>
</dbReference>
<organism evidence="2 3">
    <name type="scientific">Saccharopolyspora griseoalba</name>
    <dbReference type="NCBI Taxonomy" id="1431848"/>
    <lineage>
        <taxon>Bacteria</taxon>
        <taxon>Bacillati</taxon>
        <taxon>Actinomycetota</taxon>
        <taxon>Actinomycetes</taxon>
        <taxon>Pseudonocardiales</taxon>
        <taxon>Pseudonocardiaceae</taxon>
        <taxon>Saccharopolyspora</taxon>
    </lineage>
</organism>
<dbReference type="RefSeq" id="WP_380671807.1">
    <property type="nucleotide sequence ID" value="NZ_JBHTCJ010000014.1"/>
</dbReference>
<name>A0ABW2LSR6_9PSEU</name>
<proteinExistence type="predicted"/>
<evidence type="ECO:0000313" key="2">
    <source>
        <dbReference type="EMBL" id="MFC7344222.1"/>
    </source>
</evidence>
<protein>
    <submittedName>
        <fullName evidence="2">Uncharacterized protein</fullName>
    </submittedName>
</protein>
<evidence type="ECO:0000256" key="1">
    <source>
        <dbReference type="SAM" id="MobiDB-lite"/>
    </source>
</evidence>